<dbReference type="STRING" id="675511.GCA_000341735_03860"/>
<sequence length="98" mass="11678">MTTIADPVIDRWYKDVENNLTFKVITIDESDDSIEVQYLNGEIGEYDNDSWYNSTFDYIEEPEDWSAPFELDDEDLGYSDPDEHRRNMDDLNFDDYID</sequence>
<dbReference type="KEGG" id="mbur:EQU24_17935"/>
<dbReference type="AlphaFoldDB" id="A0A4P9UR23"/>
<gene>
    <name evidence="2" type="ORF">EQU24_17935</name>
</gene>
<reference evidence="3" key="1">
    <citation type="journal article" date="2019" name="J. Bacteriol.">
        <title>A Mutagenic Screen Identifies a TonB-Dependent Receptor Required for the Lanthanide Metal Switch in the Type I Methanotroph 'Methylotuvimicrobium buryatense' 5GB1C.</title>
        <authorList>
            <person name="Groom J.D."/>
            <person name="Ford S.M."/>
            <person name="Pesesky M.W."/>
            <person name="Lidstrom M.E."/>
        </authorList>
    </citation>
    <scope>NUCLEOTIDE SEQUENCE [LARGE SCALE GENOMIC DNA]</scope>
    <source>
        <strain evidence="3">5GB1C</strain>
    </source>
</reference>
<dbReference type="OrthoDB" id="7062948at2"/>
<dbReference type="Proteomes" id="UP000305881">
    <property type="component" value="Chromosome"/>
</dbReference>
<dbReference type="EMBL" id="CP035467">
    <property type="protein sequence ID" value="QCW83909.1"/>
    <property type="molecule type" value="Genomic_DNA"/>
</dbReference>
<accession>A0A4P9UR23</accession>
<feature type="region of interest" description="Disordered" evidence="1">
    <location>
        <begin position="69"/>
        <end position="98"/>
    </location>
</feature>
<dbReference type="InterPro" id="IPR046651">
    <property type="entry name" value="DUF6763"/>
</dbReference>
<evidence type="ECO:0000313" key="3">
    <source>
        <dbReference type="Proteomes" id="UP000305881"/>
    </source>
</evidence>
<dbReference type="RefSeq" id="WP_017842243.1">
    <property type="nucleotide sequence ID" value="NZ_CP035467.1"/>
</dbReference>
<dbReference type="Pfam" id="PF20549">
    <property type="entry name" value="DUF6763"/>
    <property type="match status" value="1"/>
</dbReference>
<organism evidence="2 3">
    <name type="scientific">Methylotuvimicrobium buryatense</name>
    <name type="common">Methylomicrobium buryatense</name>
    <dbReference type="NCBI Taxonomy" id="95641"/>
    <lineage>
        <taxon>Bacteria</taxon>
        <taxon>Pseudomonadati</taxon>
        <taxon>Pseudomonadota</taxon>
        <taxon>Gammaproteobacteria</taxon>
        <taxon>Methylococcales</taxon>
        <taxon>Methylococcaceae</taxon>
        <taxon>Methylotuvimicrobium</taxon>
    </lineage>
</organism>
<name>A0A4P9UR23_METBY</name>
<evidence type="ECO:0000256" key="1">
    <source>
        <dbReference type="SAM" id="MobiDB-lite"/>
    </source>
</evidence>
<proteinExistence type="predicted"/>
<keyword evidence="3" id="KW-1185">Reference proteome</keyword>
<protein>
    <submittedName>
        <fullName evidence="2">Uncharacterized protein</fullName>
    </submittedName>
</protein>
<evidence type="ECO:0000313" key="2">
    <source>
        <dbReference type="EMBL" id="QCW83909.1"/>
    </source>
</evidence>